<dbReference type="GeneID" id="7052135"/>
<dbReference type="VEuPathDB" id="FungiDB:SJAG_00719"/>
<sequence length="67" mass="7547">MDSEAEQAFQLFDVAGKGFIDLEDLRRSCAQLGEDLTAEQLESMLELAGSNGRVSREEFEKLWEHIG</sequence>
<dbReference type="Pfam" id="PF13499">
    <property type="entry name" value="EF-hand_7"/>
    <property type="match status" value="1"/>
</dbReference>
<feature type="domain" description="EF-hand" evidence="1">
    <location>
        <begin position="1"/>
        <end position="35"/>
    </location>
</feature>
<dbReference type="RefSeq" id="XP_002171987.1">
    <property type="nucleotide sequence ID" value="XM_002171951.2"/>
</dbReference>
<protein>
    <recommendedName>
        <fullName evidence="1">EF-hand domain-containing protein</fullName>
    </recommendedName>
</protein>
<dbReference type="Proteomes" id="UP000001744">
    <property type="component" value="Unassembled WGS sequence"/>
</dbReference>
<dbReference type="HOGENOM" id="CLU_2639488_0_0_1"/>
<dbReference type="AlphaFoldDB" id="B6JWE3"/>
<dbReference type="CDD" id="cd00051">
    <property type="entry name" value="EFh"/>
    <property type="match status" value="1"/>
</dbReference>
<dbReference type="JaponicusDB" id="SJAG_00719"/>
<keyword evidence="3" id="KW-1185">Reference proteome</keyword>
<organism evidence="2 3">
    <name type="scientific">Schizosaccharomyces japonicus (strain yFS275 / FY16936)</name>
    <name type="common">Fission yeast</name>
    <dbReference type="NCBI Taxonomy" id="402676"/>
    <lineage>
        <taxon>Eukaryota</taxon>
        <taxon>Fungi</taxon>
        <taxon>Dikarya</taxon>
        <taxon>Ascomycota</taxon>
        <taxon>Taphrinomycotina</taxon>
        <taxon>Schizosaccharomycetes</taxon>
        <taxon>Schizosaccharomycetales</taxon>
        <taxon>Schizosaccharomycetaceae</taxon>
        <taxon>Schizosaccharomyces</taxon>
    </lineage>
</organism>
<proteinExistence type="predicted"/>
<evidence type="ECO:0000259" key="1">
    <source>
        <dbReference type="PROSITE" id="PS50222"/>
    </source>
</evidence>
<dbReference type="InterPro" id="IPR011992">
    <property type="entry name" value="EF-hand-dom_pair"/>
</dbReference>
<dbReference type="Gene3D" id="1.10.238.10">
    <property type="entry name" value="EF-hand"/>
    <property type="match status" value="1"/>
</dbReference>
<dbReference type="InterPro" id="IPR002048">
    <property type="entry name" value="EF_hand_dom"/>
</dbReference>
<dbReference type="OMA" id="FAELWIH"/>
<evidence type="ECO:0000313" key="3">
    <source>
        <dbReference type="Proteomes" id="UP000001744"/>
    </source>
</evidence>
<dbReference type="GO" id="GO:0005509">
    <property type="term" value="F:calcium ion binding"/>
    <property type="evidence" value="ECO:0007669"/>
    <property type="project" value="InterPro"/>
</dbReference>
<dbReference type="EMBL" id="KE651166">
    <property type="protein sequence ID" value="EEB05694.1"/>
    <property type="molecule type" value="Genomic_DNA"/>
</dbReference>
<evidence type="ECO:0000313" key="2">
    <source>
        <dbReference type="EMBL" id="EEB05694.1"/>
    </source>
</evidence>
<reference evidence="2 3" key="1">
    <citation type="journal article" date="2011" name="Science">
        <title>Comparative functional genomics of the fission yeasts.</title>
        <authorList>
            <person name="Rhind N."/>
            <person name="Chen Z."/>
            <person name="Yassour M."/>
            <person name="Thompson D.A."/>
            <person name="Haas B.J."/>
            <person name="Habib N."/>
            <person name="Wapinski I."/>
            <person name="Roy S."/>
            <person name="Lin M.F."/>
            <person name="Heiman D.I."/>
            <person name="Young S.K."/>
            <person name="Furuya K."/>
            <person name="Guo Y."/>
            <person name="Pidoux A."/>
            <person name="Chen H.M."/>
            <person name="Robbertse B."/>
            <person name="Goldberg J.M."/>
            <person name="Aoki K."/>
            <person name="Bayne E.H."/>
            <person name="Berlin A.M."/>
            <person name="Desjardins C.A."/>
            <person name="Dobbs E."/>
            <person name="Dukaj L."/>
            <person name="Fan L."/>
            <person name="FitzGerald M.G."/>
            <person name="French C."/>
            <person name="Gujja S."/>
            <person name="Hansen K."/>
            <person name="Keifenheim D."/>
            <person name="Levin J.Z."/>
            <person name="Mosher R.A."/>
            <person name="Mueller C.A."/>
            <person name="Pfiffner J."/>
            <person name="Priest M."/>
            <person name="Russ C."/>
            <person name="Smialowska A."/>
            <person name="Swoboda P."/>
            <person name="Sykes S.M."/>
            <person name="Vaughn M."/>
            <person name="Vengrova S."/>
            <person name="Yoder R."/>
            <person name="Zeng Q."/>
            <person name="Allshire R."/>
            <person name="Baulcombe D."/>
            <person name="Birren B.W."/>
            <person name="Brown W."/>
            <person name="Ekwall K."/>
            <person name="Kellis M."/>
            <person name="Leatherwood J."/>
            <person name="Levin H."/>
            <person name="Margalit H."/>
            <person name="Martienssen R."/>
            <person name="Nieduszynski C.A."/>
            <person name="Spatafora J.W."/>
            <person name="Friedman N."/>
            <person name="Dalgaard J.Z."/>
            <person name="Baumann P."/>
            <person name="Niki H."/>
            <person name="Regev A."/>
            <person name="Nusbaum C."/>
        </authorList>
    </citation>
    <scope>NUCLEOTIDE SEQUENCE [LARGE SCALE GENOMIC DNA]</scope>
    <source>
        <strain evidence="3">yFS275 / FY16936</strain>
    </source>
</reference>
<accession>B6JWE3</accession>
<dbReference type="OrthoDB" id="26525at2759"/>
<name>B6JWE3_SCHJY</name>
<gene>
    <name evidence="2" type="ORF">SJAG_00719</name>
</gene>
<dbReference type="PROSITE" id="PS50222">
    <property type="entry name" value="EF_HAND_2"/>
    <property type="match status" value="1"/>
</dbReference>
<dbReference type="SUPFAM" id="SSF47473">
    <property type="entry name" value="EF-hand"/>
    <property type="match status" value="1"/>
</dbReference>